<name>A0A915IQZ4_ROMCU</name>
<dbReference type="Proteomes" id="UP000887565">
    <property type="component" value="Unplaced"/>
</dbReference>
<dbReference type="WBParaSite" id="nRc.2.0.1.t16290-RA">
    <property type="protein sequence ID" value="nRc.2.0.1.t16290-RA"/>
    <property type="gene ID" value="nRc.2.0.1.g16290"/>
</dbReference>
<evidence type="ECO:0000313" key="1">
    <source>
        <dbReference type="Proteomes" id="UP000887565"/>
    </source>
</evidence>
<organism evidence="1 2">
    <name type="scientific">Romanomermis culicivorax</name>
    <name type="common">Nematode worm</name>
    <dbReference type="NCBI Taxonomy" id="13658"/>
    <lineage>
        <taxon>Eukaryota</taxon>
        <taxon>Metazoa</taxon>
        <taxon>Ecdysozoa</taxon>
        <taxon>Nematoda</taxon>
        <taxon>Enoplea</taxon>
        <taxon>Dorylaimia</taxon>
        <taxon>Mermithida</taxon>
        <taxon>Mermithoidea</taxon>
        <taxon>Mermithidae</taxon>
        <taxon>Romanomermis</taxon>
    </lineage>
</organism>
<reference evidence="2" key="1">
    <citation type="submission" date="2022-11" db="UniProtKB">
        <authorList>
            <consortium name="WormBaseParasite"/>
        </authorList>
    </citation>
    <scope>IDENTIFICATION</scope>
</reference>
<sequence length="204" mass="23985">MARQAEIETTVNGNVKGLQTFKREKQRLPPKLVHLMAETLEEIRRKSKLVWRSNMVGMNYDEYYEDAPADLYEDKYWRQYDPEMTTALNALLEWSFSLEGKELLLKMLLEGDQYGQYLAFNNSLPVMEVHTPTKGDAITCWGNCYGFIPIRFWLKTKLWESKPAEKENHLAECPQYKSLRFPIDLSEDTTKENQRKSVVAYQLE</sequence>
<evidence type="ECO:0000313" key="2">
    <source>
        <dbReference type="WBParaSite" id="nRc.2.0.1.t16290-RA"/>
    </source>
</evidence>
<accession>A0A915IQZ4</accession>
<dbReference type="AlphaFoldDB" id="A0A915IQZ4"/>
<proteinExistence type="predicted"/>
<keyword evidence="1" id="KW-1185">Reference proteome</keyword>
<protein>
    <submittedName>
        <fullName evidence="2">Uncharacterized protein</fullName>
    </submittedName>
</protein>